<dbReference type="eggNOG" id="COG3774">
    <property type="taxonomic scope" value="Bacteria"/>
</dbReference>
<dbReference type="PANTHER" id="PTHR32385:SF23">
    <property type="entry name" value="NUCLEOTIDE-DIPHOSPHO-SUGAR TRANSFERASE"/>
    <property type="match status" value="1"/>
</dbReference>
<reference key="1">
    <citation type="journal article" date="2011" name="Mol. Biol. Evol.">
        <title>Unity in variety -- the pan-genome of the Chlamydiae.</title>
        <authorList>
            <person name="Collingro A."/>
            <person name="Tischler P."/>
            <person name="Weinmaier T."/>
            <person name="Penz T."/>
            <person name="Heinz E."/>
            <person name="Brunham R.C."/>
            <person name="Read T.D."/>
            <person name="Bavoil P.M."/>
            <person name="Sachse K."/>
            <person name="Kahane S."/>
            <person name="Friedman M.G."/>
            <person name="Rattei T."/>
            <person name="Myers G.S.A."/>
            <person name="Horn M."/>
        </authorList>
    </citation>
    <scope>NUCLEOTIDE SEQUENCE</scope>
    <source>
        <strain>Z</strain>
    </source>
</reference>
<accession>F8L667</accession>
<dbReference type="Pfam" id="PF04488">
    <property type="entry name" value="Gly_transf_sug"/>
    <property type="match status" value="1"/>
</dbReference>
<dbReference type="Proteomes" id="UP000000496">
    <property type="component" value="Chromosome gsn.131"/>
</dbReference>
<protein>
    <recommendedName>
        <fullName evidence="5">Subversion of eukaryotic traffic protein A</fullName>
    </recommendedName>
</protein>
<keyword evidence="2" id="KW-0812">Transmembrane</keyword>
<evidence type="ECO:0000256" key="2">
    <source>
        <dbReference type="SAM" id="Phobius"/>
    </source>
</evidence>
<evidence type="ECO:0008006" key="5">
    <source>
        <dbReference type="Google" id="ProtNLM"/>
    </source>
</evidence>
<dbReference type="PANTHER" id="PTHR32385">
    <property type="entry name" value="MANNOSYL PHOSPHORYLINOSITOL CERAMIDE SYNTHASE"/>
    <property type="match status" value="1"/>
</dbReference>
<gene>
    <name evidence="3" type="ordered locus">SNE_A22750</name>
</gene>
<keyword evidence="2" id="KW-0472">Membrane</keyword>
<dbReference type="HOGENOM" id="CLU_737496_0_0_0"/>
<feature type="transmembrane region" description="Helical" evidence="2">
    <location>
        <begin position="342"/>
        <end position="362"/>
    </location>
</feature>
<proteinExistence type="predicted"/>
<dbReference type="InterPro" id="IPR007577">
    <property type="entry name" value="GlycoTrfase_DXD_sugar-bd_CS"/>
</dbReference>
<dbReference type="GO" id="GO:0051999">
    <property type="term" value="P:mannosyl-inositol phosphorylceramide biosynthetic process"/>
    <property type="evidence" value="ECO:0007669"/>
    <property type="project" value="TreeGrafter"/>
</dbReference>
<dbReference type="Gene3D" id="3.90.550.20">
    <property type="match status" value="1"/>
</dbReference>
<dbReference type="SUPFAM" id="SSF53448">
    <property type="entry name" value="Nucleotide-diphospho-sugar transferases"/>
    <property type="match status" value="1"/>
</dbReference>
<sequence length="375" mass="44443">MFYFILFDEPSDEKGCTQMRSFLLWLTLPLLMIGCGKQQESDRKKNDFNSLMGANTSVWKFVETHEDFQNVRFFKEIYEKNKHLQFLKQEELSIPKVIHFIWVGPNPFPQESVQNVYSWVENHPNWTIKFWTDRKRPLPHPKMQLQLISEFQFEHLRDYYNDSDNYAEKSDLLRYEILNQEGGLYVDHDVKCFKPFTPFHYNFDLYCGLEPPHQPVLSSSISANNNIIGSIPRHPILAKCIANVEARWADVASAYPGDDKDSIIYRVGHRSFASFDDAVKELGQKSELRDIIFPAAYFNRIDDRFALYAHHYYASTWFEDESKFERNVRRRLVSISRKNNQILLFNAVILTANLFLFGCLVFQFRHIRRFTKNNK</sequence>
<evidence type="ECO:0000313" key="3">
    <source>
        <dbReference type="EMBL" id="CCB90152.1"/>
    </source>
</evidence>
<name>F8L667_SIMNZ</name>
<dbReference type="GO" id="GO:0000030">
    <property type="term" value="F:mannosyltransferase activity"/>
    <property type="evidence" value="ECO:0007669"/>
    <property type="project" value="TreeGrafter"/>
</dbReference>
<organism evidence="3 4">
    <name type="scientific">Simkania negevensis (strain ATCC VR-1471 / DSM 27360 / Z)</name>
    <dbReference type="NCBI Taxonomy" id="331113"/>
    <lineage>
        <taxon>Bacteria</taxon>
        <taxon>Pseudomonadati</taxon>
        <taxon>Chlamydiota</taxon>
        <taxon>Chlamydiia</taxon>
        <taxon>Parachlamydiales</taxon>
        <taxon>Simkaniaceae</taxon>
        <taxon>Simkania</taxon>
    </lineage>
</organism>
<reference evidence="3 4" key="2">
    <citation type="journal article" date="2011" name="Mol. Biol. Evol.">
        <title>Unity in variety--the pan-genome of the Chlamydiae.</title>
        <authorList>
            <person name="Collingro A."/>
            <person name="Tischler P."/>
            <person name="Weinmaier T."/>
            <person name="Penz T."/>
            <person name="Heinz E."/>
            <person name="Brunham R.C."/>
            <person name="Read T.D."/>
            <person name="Bavoil P.M."/>
            <person name="Sachse K."/>
            <person name="Kahane S."/>
            <person name="Friedman M.G."/>
            <person name="Rattei T."/>
            <person name="Myers G.S."/>
            <person name="Horn M."/>
        </authorList>
    </citation>
    <scope>NUCLEOTIDE SEQUENCE [LARGE SCALE GENOMIC DNA]</scope>
    <source>
        <strain evidence="4">ATCC VR-1471 / Z</strain>
    </source>
</reference>
<keyword evidence="1" id="KW-0808">Transferase</keyword>
<dbReference type="AlphaFoldDB" id="F8L667"/>
<dbReference type="InterPro" id="IPR029044">
    <property type="entry name" value="Nucleotide-diphossugar_trans"/>
</dbReference>
<dbReference type="KEGG" id="sng:SNE_A22750"/>
<dbReference type="InterPro" id="IPR051706">
    <property type="entry name" value="Glycosyltransferase_domain"/>
</dbReference>
<evidence type="ECO:0000256" key="1">
    <source>
        <dbReference type="ARBA" id="ARBA00022679"/>
    </source>
</evidence>
<keyword evidence="4" id="KW-1185">Reference proteome</keyword>
<dbReference type="GO" id="GO:0016020">
    <property type="term" value="C:membrane"/>
    <property type="evidence" value="ECO:0007669"/>
    <property type="project" value="GOC"/>
</dbReference>
<dbReference type="EMBL" id="FR872582">
    <property type="protein sequence ID" value="CCB90152.1"/>
    <property type="molecule type" value="Genomic_DNA"/>
</dbReference>
<evidence type="ECO:0000313" key="4">
    <source>
        <dbReference type="Proteomes" id="UP000000496"/>
    </source>
</evidence>
<dbReference type="STRING" id="331113.SNE_A22750"/>
<keyword evidence="2" id="KW-1133">Transmembrane helix</keyword>